<gene>
    <name evidence="2" type="ordered locus">APA01_05840</name>
</gene>
<feature type="region of interest" description="Disordered" evidence="1">
    <location>
        <begin position="52"/>
        <end position="92"/>
    </location>
</feature>
<dbReference type="STRING" id="634452.APA01_05840"/>
<dbReference type="HOGENOM" id="CLU_2406531_0_0_5"/>
<feature type="compositionally biased region" description="Basic and acidic residues" evidence="1">
    <location>
        <begin position="53"/>
        <end position="63"/>
    </location>
</feature>
<dbReference type="EMBL" id="AP011121">
    <property type="protein sequence ID" value="BAH98734.1"/>
    <property type="molecule type" value="Genomic_DNA"/>
</dbReference>
<evidence type="ECO:0000313" key="3">
    <source>
        <dbReference type="Proteomes" id="UP000000948"/>
    </source>
</evidence>
<accession>C7JDU0</accession>
<dbReference type="KEGG" id="apt:APA01_05840"/>
<reference evidence="2 3" key="1">
    <citation type="journal article" date="2009" name="Nucleic Acids Res.">
        <title>Whole-genome analyses reveal genetic instability of Acetobacter pasteurianus.</title>
        <authorList>
            <person name="Azuma Y."/>
            <person name="Hosoyama A."/>
            <person name="Matsutani M."/>
            <person name="Furuya N."/>
            <person name="Horikawa H."/>
            <person name="Harada T."/>
            <person name="Hirakawa H."/>
            <person name="Kuhara S."/>
            <person name="Matsushita K."/>
            <person name="Fujita N."/>
            <person name="Shirai M."/>
        </authorList>
    </citation>
    <scope>NUCLEOTIDE SEQUENCE [LARGE SCALE GENOMIC DNA]</scope>
    <source>
        <strain evidence="3">NBRC 105184 / IFO 3283-01</strain>
    </source>
</reference>
<dbReference type="BioCyc" id="APAS634452:APA01_RS02950-MONOMER"/>
<proteinExistence type="predicted"/>
<name>C7JDU0_ACEP3</name>
<dbReference type="Proteomes" id="UP000000948">
    <property type="component" value="Chromosome"/>
</dbReference>
<dbReference type="PATRIC" id="fig|634452.3.peg.617"/>
<protein>
    <submittedName>
        <fullName evidence="2">Uncharacterized protein</fullName>
    </submittedName>
</protein>
<dbReference type="AlphaFoldDB" id="C7JDU0"/>
<organism evidence="2 3">
    <name type="scientific">Acetobacter pasteurianus (strain NBRC 105184 / IFO 3283-01)</name>
    <dbReference type="NCBI Taxonomy" id="634452"/>
    <lineage>
        <taxon>Bacteria</taxon>
        <taxon>Pseudomonadati</taxon>
        <taxon>Pseudomonadota</taxon>
        <taxon>Alphaproteobacteria</taxon>
        <taxon>Acetobacterales</taxon>
        <taxon>Acetobacteraceae</taxon>
        <taxon>Acetobacter</taxon>
    </lineage>
</organism>
<sequence length="92" mass="10320">MREVSLTVGALACLALLPSKGEARSRRPELSEYYWQSRTGKEPKALYFTSPDVTEKSEKKEEVSNNNGIQNKPIEKHVLQTSSQKAGLIRTI</sequence>
<dbReference type="RefSeq" id="WP_012812578.1">
    <property type="nucleotide sequence ID" value="NC_013209.1"/>
</dbReference>
<evidence type="ECO:0000256" key="1">
    <source>
        <dbReference type="SAM" id="MobiDB-lite"/>
    </source>
</evidence>
<evidence type="ECO:0000313" key="2">
    <source>
        <dbReference type="EMBL" id="BAH98734.1"/>
    </source>
</evidence>